<reference evidence="1 2" key="1">
    <citation type="journal article" date="2019" name="Nat. Med.">
        <title>A library of human gut bacterial isolates paired with longitudinal multiomics data enables mechanistic microbiome research.</title>
        <authorList>
            <person name="Poyet M."/>
            <person name="Groussin M."/>
            <person name="Gibbons S.M."/>
            <person name="Avila-Pacheco J."/>
            <person name="Jiang X."/>
            <person name="Kearney S.M."/>
            <person name="Perrotta A.R."/>
            <person name="Berdy B."/>
            <person name="Zhao S."/>
            <person name="Lieberman T.D."/>
            <person name="Swanson P.K."/>
            <person name="Smith M."/>
            <person name="Roesemann S."/>
            <person name="Alexander J.E."/>
            <person name="Rich S.A."/>
            <person name="Livny J."/>
            <person name="Vlamakis H."/>
            <person name="Clish C."/>
            <person name="Bullock K."/>
            <person name="Deik A."/>
            <person name="Scott J."/>
            <person name="Pierce K.A."/>
            <person name="Xavier R.J."/>
            <person name="Alm E.J."/>
        </authorList>
    </citation>
    <scope>NUCLEOTIDE SEQUENCE [LARGE SCALE GENOMIC DNA]</scope>
    <source>
        <strain evidence="1 2">BIOML-A6</strain>
    </source>
</reference>
<gene>
    <name evidence="1" type="ORF">F2Y81_16585</name>
</gene>
<dbReference type="Proteomes" id="UP000448877">
    <property type="component" value="Unassembled WGS sequence"/>
</dbReference>
<dbReference type="EMBL" id="VVYV01000029">
    <property type="protein sequence ID" value="KAA5415982.1"/>
    <property type="molecule type" value="Genomic_DNA"/>
</dbReference>
<dbReference type="RefSeq" id="WP_149920247.1">
    <property type="nucleotide sequence ID" value="NZ_VVYV01000029.1"/>
</dbReference>
<proteinExistence type="predicted"/>
<organism evidence="1 2">
    <name type="scientific">Bacteroides cellulosilyticus</name>
    <dbReference type="NCBI Taxonomy" id="246787"/>
    <lineage>
        <taxon>Bacteria</taxon>
        <taxon>Pseudomonadati</taxon>
        <taxon>Bacteroidota</taxon>
        <taxon>Bacteroidia</taxon>
        <taxon>Bacteroidales</taxon>
        <taxon>Bacteroidaceae</taxon>
        <taxon>Bacteroides</taxon>
    </lineage>
</organism>
<protein>
    <submittedName>
        <fullName evidence="1">Uncharacterized protein</fullName>
    </submittedName>
</protein>
<comment type="caution">
    <text evidence="1">The sequence shown here is derived from an EMBL/GenBank/DDBJ whole genome shotgun (WGS) entry which is preliminary data.</text>
</comment>
<dbReference type="AlphaFoldDB" id="A0A642PTQ8"/>
<evidence type="ECO:0000313" key="2">
    <source>
        <dbReference type="Proteomes" id="UP000448877"/>
    </source>
</evidence>
<evidence type="ECO:0000313" key="1">
    <source>
        <dbReference type="EMBL" id="KAA5415982.1"/>
    </source>
</evidence>
<sequence length="234" mass="27414">MEKENRIVEPMLDMEEIQKKANEYALKGAVECIKEYYTGYNSPFKKEIENRLNQMSPSFCFTMPEVMGVINESLSSQIDIIANEAIAKSYVPLVRKFLTRGKEVIRVSDIVDKFKQQHEYDDEPIEVEISKDERYGWYNMKLECGDEKCSITLHEDSKNEQGQQFYSMLGLPYEHKRGSYDRNMKITLDEGTSMEIPFTCGILHNNFLTYVANLVMFKTKIVIDKTYFDDEYED</sequence>
<accession>A0A642PTQ8</accession>
<name>A0A642PTQ8_9BACE</name>